<protein>
    <submittedName>
        <fullName evidence="2">Uncharacterized protein</fullName>
    </submittedName>
</protein>
<organism evidence="2 3">
    <name type="scientific">Chlamydomonas incerta</name>
    <dbReference type="NCBI Taxonomy" id="51695"/>
    <lineage>
        <taxon>Eukaryota</taxon>
        <taxon>Viridiplantae</taxon>
        <taxon>Chlorophyta</taxon>
        <taxon>core chlorophytes</taxon>
        <taxon>Chlorophyceae</taxon>
        <taxon>CS clade</taxon>
        <taxon>Chlamydomonadales</taxon>
        <taxon>Chlamydomonadaceae</taxon>
        <taxon>Chlamydomonas</taxon>
    </lineage>
</organism>
<evidence type="ECO:0000313" key="2">
    <source>
        <dbReference type="EMBL" id="KAG2427779.1"/>
    </source>
</evidence>
<feature type="compositionally biased region" description="Gly residues" evidence="1">
    <location>
        <begin position="1050"/>
        <end position="1064"/>
    </location>
</feature>
<feature type="compositionally biased region" description="Low complexity" evidence="1">
    <location>
        <begin position="1196"/>
        <end position="1207"/>
    </location>
</feature>
<feature type="compositionally biased region" description="Polar residues" evidence="1">
    <location>
        <begin position="233"/>
        <end position="244"/>
    </location>
</feature>
<feature type="region of interest" description="Disordered" evidence="1">
    <location>
        <begin position="725"/>
        <end position="748"/>
    </location>
</feature>
<name>A0A835SIS7_CHLIN</name>
<feature type="compositionally biased region" description="Low complexity" evidence="1">
    <location>
        <begin position="644"/>
        <end position="663"/>
    </location>
</feature>
<comment type="caution">
    <text evidence="2">The sequence shown here is derived from an EMBL/GenBank/DDBJ whole genome shotgun (WGS) entry which is preliminary data.</text>
</comment>
<evidence type="ECO:0000313" key="3">
    <source>
        <dbReference type="Proteomes" id="UP000650467"/>
    </source>
</evidence>
<dbReference type="EMBL" id="JAEHOC010000038">
    <property type="protein sequence ID" value="KAG2427779.1"/>
    <property type="molecule type" value="Genomic_DNA"/>
</dbReference>
<proteinExistence type="predicted"/>
<dbReference type="OrthoDB" id="543310at2759"/>
<feature type="compositionally biased region" description="Pro residues" evidence="1">
    <location>
        <begin position="464"/>
        <end position="481"/>
    </location>
</feature>
<feature type="compositionally biased region" description="Low complexity" evidence="1">
    <location>
        <begin position="1534"/>
        <end position="1555"/>
    </location>
</feature>
<gene>
    <name evidence="2" type="ORF">HXX76_012104</name>
</gene>
<feature type="compositionally biased region" description="Polar residues" evidence="1">
    <location>
        <begin position="875"/>
        <end position="884"/>
    </location>
</feature>
<reference evidence="2" key="1">
    <citation type="journal article" date="2020" name="bioRxiv">
        <title>Comparative genomics of Chlamydomonas.</title>
        <authorList>
            <person name="Craig R.J."/>
            <person name="Hasan A.R."/>
            <person name="Ness R.W."/>
            <person name="Keightley P.D."/>
        </authorList>
    </citation>
    <scope>NUCLEOTIDE SEQUENCE</scope>
    <source>
        <strain evidence="2">SAG 7.73</strain>
    </source>
</reference>
<feature type="compositionally biased region" description="Gly residues" evidence="1">
    <location>
        <begin position="216"/>
        <end position="228"/>
    </location>
</feature>
<feature type="region of interest" description="Disordered" evidence="1">
    <location>
        <begin position="873"/>
        <end position="894"/>
    </location>
</feature>
<dbReference type="Proteomes" id="UP000650467">
    <property type="component" value="Unassembled WGS sequence"/>
</dbReference>
<feature type="compositionally biased region" description="Gly residues" evidence="1">
    <location>
        <begin position="928"/>
        <end position="938"/>
    </location>
</feature>
<feature type="region of interest" description="Disordered" evidence="1">
    <location>
        <begin position="458"/>
        <end position="499"/>
    </location>
</feature>
<feature type="region of interest" description="Disordered" evidence="1">
    <location>
        <begin position="928"/>
        <end position="1003"/>
    </location>
</feature>
<feature type="compositionally biased region" description="Gly residues" evidence="1">
    <location>
        <begin position="1024"/>
        <end position="1033"/>
    </location>
</feature>
<feature type="compositionally biased region" description="Gly residues" evidence="1">
    <location>
        <begin position="1177"/>
        <end position="1195"/>
    </location>
</feature>
<feature type="compositionally biased region" description="Basic and acidic residues" evidence="1">
    <location>
        <begin position="1524"/>
        <end position="1533"/>
    </location>
</feature>
<feature type="compositionally biased region" description="Gly residues" evidence="1">
    <location>
        <begin position="526"/>
        <end position="538"/>
    </location>
</feature>
<evidence type="ECO:0000256" key="1">
    <source>
        <dbReference type="SAM" id="MobiDB-lite"/>
    </source>
</evidence>
<feature type="region of interest" description="Disordered" evidence="1">
    <location>
        <begin position="1524"/>
        <end position="1568"/>
    </location>
</feature>
<sequence>MGNGRSVLWKDSAQLQWHEYIQEEWRADGAKELDGLGGLNREPVPRGASFSKKLAFLEITLNKHGTELEQFFKPQGGDPNRGQPGARRPKIPIPTLLALKQGPGDPPAEWRVRVHASRRRVLLVVKCVVLLMRGKLRVAPVPRLDRFDFAIYHSLGSEWLKVAEEQQRYMALRDQVEAATVALQDAIQAATAPPPELRQTNTPPGLPGRGPLPPLGGLGAPGGGGASGLGSRNTSGPNSPQCSASALPMLQIDGPPAEPQPQPQPPCSPKPLVAPRAPAGGMAVLTVGGGGGSGGSGGAGPGSGRDVSPITGRAAAAAVANAGAGPGGMGGLGGGRNHGVRSNLGGQAAMHAGRQPSQAVQAMLSSGAAAIAAAAAAASGGSQDVTPVRVTAAAAAAQAAVQAAAQAAAAANAAGTGPNSPLVTSVSVDVFVSEAASGAASGARSSYLSAPVAHLEGLGGAPTSPRPPPLDLSFAPAPPGGVPHSPGAGPGAGTPTGKRTSGLFIRARVRQGPNAEPIISLSSLGQGPGGGGGGGSGGAVVAPTTPTPITGGGVAMPPVRTSLFGNPLAAPASEERRRSTTGGIVGPGAAGAGAGAGAGGGGGAAGAELSLSGGIVGAAPAASTSASAFLPVLPDSPSAAARRAAAPWASGSTTTSRSSLLPAGSGGLGPAASGASDQLPKLTSRPSLAKSATVRSLAPGGLSSALVDSLYAADAGSGGGRRAAGGFSMDGRAHLPGPGPMPGASAAGADAAEAAGVGAGASPGPGRYSLQQIPAAGGGGGGGTGRRASYDGVGGVTVSGGVGVGGGGEGGGGGIGSGVLTRRSATYKTLAPLDDMLLRSRGSLDGPAVAAEAGTSNGGGVAAATMSAGAGGRRLTSQMSNSSNGAGGPLMRSALSGPNILQSGMTAAGGGGGGPVRPVAVSAMGLAGGGARSGGGSGRSSYTQLAAEGGPLPPTPSGGLGRATHNGPITPMAAAASASSSPGSGAGHSPRPPPGPSAGGGSVLKTLSVLRHAANCQSITSAGGADGGGGGNSSGDAPTSGSLPVFNLAGAGGPGGGGGGGGGGGNAGNGPVYVSEEAAARIEVLKQQLQSRLEDLHRCSQLISVFLNRCNAAWAEAQAWSSPAMVTQLQLAAFARSESGMVFKNELLHMLATGTLAVHLRAADDFLEPGLARSWGQQGGAADGGPGGSGGGGAGDAYPPGGRPSQLGSGGPGSPGTTAAAGVAAIAAGSTPMLMSYSSGRWPGVNGAGAAGSSSSGSGGYGLYGAAASISGGLGSAGPGVPGSGPGGLGFLGGVGLMQRSQAPDLWTHDPWRMLETHRPGMVFSGARLDAVPLGCRYVAGLVLAVEAAAGREAVARLPLVLVVSEDQQDEVVRQLWGFRFFGIRRENVVVLVQPSHPGYCYDSENRTWNQGDASHSLPLGSGYGLMQLAWAGEAMGVGEDGCLSPLPASALGWMEGRGVRWLVSRRARDLTLLTKDGVLDMNSLAYGLYYHTDRAPGTNIVLEAQSSNNLLLSRALDSIIMSRKPEGGDGRAETPPTAAAAAAADATPNATASGSAGGGAGAGGGASSGGRQQVVELCHTDLATPVMRAVLADCQAAGRVLTGVGRYMLHLPSITGMLAGRLSVLRPKLGLVDDLLHLRLELADVTSAPSASALLLQARPDSPQLLVHDDVDALLPLLQAQDNNTAFRQLVMSCRDEEMRLAAGMAAMAPGAAGPRALLAHPGAQRIVVFVVSNSVSAAAVSMAASMARPGRDNVTIATVVSDAALFRDRAEALLAKHAAAFEKLCAAQYFCEVVDRGSYGLIDCMENYATLHGATLVVMGSNSLTSSVTSSSVGASLSVNPSAAAGGAGGGGAAGGGAAAGAAAGGGAAGARAQPAAAAAAANAASLIHIVGSVTLALLRRMPVPLLLVTRSSHSNAAAAATAATAEKEGRRRPLKMMAVLEGQAKGLVDYLAGKLINATGGDQLFLSYIRPTANLTRQQQANVKALVSRYLHQVATQGMRPTQTLLLDAPMDRALAGAVSEHGVDVLALPAGPRNSQVPPQVVATLRSAGCAVLWHRDATSGALTK</sequence>
<feature type="region of interest" description="Disordered" evidence="1">
    <location>
        <begin position="189"/>
        <end position="308"/>
    </location>
</feature>
<feature type="region of interest" description="Disordered" evidence="1">
    <location>
        <begin position="1174"/>
        <end position="1218"/>
    </location>
</feature>
<dbReference type="SUPFAM" id="SSF52402">
    <property type="entry name" value="Adenine nucleotide alpha hydrolases-like"/>
    <property type="match status" value="1"/>
</dbReference>
<keyword evidence="3" id="KW-1185">Reference proteome</keyword>
<feature type="region of interest" description="Disordered" evidence="1">
    <location>
        <begin position="523"/>
        <end position="586"/>
    </location>
</feature>
<feature type="compositionally biased region" description="Pro residues" evidence="1">
    <location>
        <begin position="204"/>
        <end position="214"/>
    </location>
</feature>
<feature type="region of interest" description="Disordered" evidence="1">
    <location>
        <begin position="1021"/>
        <end position="1064"/>
    </location>
</feature>
<feature type="region of interest" description="Disordered" evidence="1">
    <location>
        <begin position="644"/>
        <end position="692"/>
    </location>
</feature>
<feature type="compositionally biased region" description="Low complexity" evidence="1">
    <location>
        <begin position="539"/>
        <end position="549"/>
    </location>
</feature>
<feature type="compositionally biased region" description="Pro residues" evidence="1">
    <location>
        <begin position="256"/>
        <end position="269"/>
    </location>
</feature>
<feature type="compositionally biased region" description="Gly residues" evidence="1">
    <location>
        <begin position="1556"/>
        <end position="1568"/>
    </location>
</feature>
<feature type="compositionally biased region" description="Gly residues" evidence="1">
    <location>
        <begin position="287"/>
        <end position="303"/>
    </location>
</feature>
<feature type="compositionally biased region" description="Low complexity" evidence="1">
    <location>
        <begin position="971"/>
        <end position="989"/>
    </location>
</feature>
<accession>A0A835SIS7</accession>